<name>A0A2P2NSQ7_RHIMU</name>
<evidence type="ECO:0000313" key="1">
    <source>
        <dbReference type="EMBL" id="MBX45546.1"/>
    </source>
</evidence>
<organism evidence="1">
    <name type="scientific">Rhizophora mucronata</name>
    <name type="common">Asiatic mangrove</name>
    <dbReference type="NCBI Taxonomy" id="61149"/>
    <lineage>
        <taxon>Eukaryota</taxon>
        <taxon>Viridiplantae</taxon>
        <taxon>Streptophyta</taxon>
        <taxon>Embryophyta</taxon>
        <taxon>Tracheophyta</taxon>
        <taxon>Spermatophyta</taxon>
        <taxon>Magnoliopsida</taxon>
        <taxon>eudicotyledons</taxon>
        <taxon>Gunneridae</taxon>
        <taxon>Pentapetalae</taxon>
        <taxon>rosids</taxon>
        <taxon>fabids</taxon>
        <taxon>Malpighiales</taxon>
        <taxon>Rhizophoraceae</taxon>
        <taxon>Rhizophora</taxon>
    </lineage>
</organism>
<sequence length="13" mass="1541">MELFGVLQKGKQY</sequence>
<dbReference type="EMBL" id="GGEC01065062">
    <property type="protein sequence ID" value="MBX45546.1"/>
    <property type="molecule type" value="Transcribed_RNA"/>
</dbReference>
<protein>
    <submittedName>
        <fullName evidence="1">Uncharacterized protein</fullName>
    </submittedName>
</protein>
<accession>A0A2P2NSQ7</accession>
<proteinExistence type="predicted"/>
<reference evidence="1" key="1">
    <citation type="submission" date="2018-02" db="EMBL/GenBank/DDBJ databases">
        <title>Rhizophora mucronata_Transcriptome.</title>
        <authorList>
            <person name="Meera S.P."/>
            <person name="Sreeshan A."/>
            <person name="Augustine A."/>
        </authorList>
    </citation>
    <scope>NUCLEOTIDE SEQUENCE</scope>
    <source>
        <tissue evidence="1">Leaf</tissue>
    </source>
</reference>